<dbReference type="Proteomes" id="UP000257479">
    <property type="component" value="Unassembled WGS sequence"/>
</dbReference>
<comment type="caution">
    <text evidence="1">The sequence shown here is derived from an EMBL/GenBank/DDBJ whole genome shotgun (WGS) entry which is preliminary data.</text>
</comment>
<dbReference type="SUPFAM" id="SSF53098">
    <property type="entry name" value="Ribonuclease H-like"/>
    <property type="match status" value="1"/>
</dbReference>
<accession>A0A3C1KAJ0</accession>
<sequence length="285" mass="31746">MARTSAGATRRFIQPRKAGSLVVATLVTSLAKWFGAFSEPEITVRVFNGIVRDALREAGVQNITFAHGLQYAAAQDWALATNHDLAGELERLEEGMRARRVMYGATDGARHPRHGNGAFAWVNVYGDFMVGRAPGGILDAEVAGILSFVRSIPHHFGKAVVFVDSLDAIAALQDGSARIWMQNDQEALMETLQRLRTGSLELIWVRSHQGHPLNDLADRLALMRHRAVRNELTSREIDHAARQIVDGEREKLRSIAWDRERSKALKLWREHTAAHVSLLPAHMEV</sequence>
<organism evidence="1 2">
    <name type="scientific">Microbacterium ginsengisoli</name>
    <dbReference type="NCBI Taxonomy" id="400772"/>
    <lineage>
        <taxon>Bacteria</taxon>
        <taxon>Bacillati</taxon>
        <taxon>Actinomycetota</taxon>
        <taxon>Actinomycetes</taxon>
        <taxon>Micrococcales</taxon>
        <taxon>Microbacteriaceae</taxon>
        <taxon>Microbacterium</taxon>
    </lineage>
</organism>
<evidence type="ECO:0000313" key="1">
    <source>
        <dbReference type="EMBL" id="HAN23483.1"/>
    </source>
</evidence>
<proteinExistence type="predicted"/>
<name>A0A3C1KAJ0_9MICO</name>
<gene>
    <name evidence="1" type="ORF">DCP95_02795</name>
</gene>
<evidence type="ECO:0000313" key="2">
    <source>
        <dbReference type="Proteomes" id="UP000257479"/>
    </source>
</evidence>
<dbReference type="InterPro" id="IPR012337">
    <property type="entry name" value="RNaseH-like_sf"/>
</dbReference>
<reference evidence="1 2" key="1">
    <citation type="journal article" date="2018" name="Nat. Biotechnol.">
        <title>A standardized bacterial taxonomy based on genome phylogeny substantially revises the tree of life.</title>
        <authorList>
            <person name="Parks D.H."/>
            <person name="Chuvochina M."/>
            <person name="Waite D.W."/>
            <person name="Rinke C."/>
            <person name="Skarshewski A."/>
            <person name="Chaumeil P.A."/>
            <person name="Hugenholtz P."/>
        </authorList>
    </citation>
    <scope>NUCLEOTIDE SEQUENCE [LARGE SCALE GENOMIC DNA]</scope>
    <source>
        <strain evidence="1">UBA9152</strain>
    </source>
</reference>
<dbReference type="GO" id="GO:0003676">
    <property type="term" value="F:nucleic acid binding"/>
    <property type="evidence" value="ECO:0007669"/>
    <property type="project" value="InterPro"/>
</dbReference>
<dbReference type="EMBL" id="DMNG01000045">
    <property type="protein sequence ID" value="HAN23483.1"/>
    <property type="molecule type" value="Genomic_DNA"/>
</dbReference>
<dbReference type="AlphaFoldDB" id="A0A3C1KAJ0"/>
<dbReference type="Gene3D" id="3.30.420.10">
    <property type="entry name" value="Ribonuclease H-like superfamily/Ribonuclease H"/>
    <property type="match status" value="1"/>
</dbReference>
<dbReference type="InterPro" id="IPR036397">
    <property type="entry name" value="RNaseH_sf"/>
</dbReference>
<protein>
    <submittedName>
        <fullName evidence="1">Uncharacterized protein</fullName>
    </submittedName>
</protein>